<accession>A0A382FCC7</accession>
<gene>
    <name evidence="1" type="ORF">METZ01_LOCUS213590</name>
</gene>
<proteinExistence type="predicted"/>
<dbReference type="AlphaFoldDB" id="A0A382FCC7"/>
<organism evidence="1">
    <name type="scientific">marine metagenome</name>
    <dbReference type="NCBI Taxonomy" id="408172"/>
    <lineage>
        <taxon>unclassified sequences</taxon>
        <taxon>metagenomes</taxon>
        <taxon>ecological metagenomes</taxon>
    </lineage>
</organism>
<sequence>MKYYKKQLDEFIIYHPKFQYNSIRDSCLLDGNTDNYILEFIKFSEKFQEFEKKIREKYPDVSILVQDIDLTRYSYSHDLKMIGYNIQIYLCICHRENLSISDIDEYVMSELCKLNVPWVSLISSNFDHRLSLVEDSRSADASCRVFVSFNNSN</sequence>
<reference evidence="1" key="1">
    <citation type="submission" date="2018-05" db="EMBL/GenBank/DDBJ databases">
        <authorList>
            <person name="Lanie J.A."/>
            <person name="Ng W.-L."/>
            <person name="Kazmierczak K.M."/>
            <person name="Andrzejewski T.M."/>
            <person name="Davidsen T.M."/>
            <person name="Wayne K.J."/>
            <person name="Tettelin H."/>
            <person name="Glass J.I."/>
            <person name="Rusch D."/>
            <person name="Podicherti R."/>
            <person name="Tsui H.-C.T."/>
            <person name="Winkler M.E."/>
        </authorList>
    </citation>
    <scope>NUCLEOTIDE SEQUENCE</scope>
</reference>
<evidence type="ECO:0000313" key="1">
    <source>
        <dbReference type="EMBL" id="SVB60736.1"/>
    </source>
</evidence>
<name>A0A382FCC7_9ZZZZ</name>
<protein>
    <submittedName>
        <fullName evidence="1">Uncharacterized protein</fullName>
    </submittedName>
</protein>
<dbReference type="EMBL" id="UINC01049224">
    <property type="protein sequence ID" value="SVB60736.1"/>
    <property type="molecule type" value="Genomic_DNA"/>
</dbReference>